<feature type="domain" description="NIDO" evidence="6">
    <location>
        <begin position="148"/>
        <end position="281"/>
    </location>
</feature>
<dbReference type="PANTHER" id="PTHR14002">
    <property type="entry name" value="ENDOGLIN/TGF-BETA RECEPTOR TYPE III"/>
    <property type="match status" value="1"/>
</dbReference>
<dbReference type="SMART" id="SM00241">
    <property type="entry name" value="ZP"/>
    <property type="match status" value="1"/>
</dbReference>
<dbReference type="PRINTS" id="PR00023">
    <property type="entry name" value="ZPELLUCIDA"/>
</dbReference>
<dbReference type="Pfam" id="PF06119">
    <property type="entry name" value="NIDO"/>
    <property type="match status" value="1"/>
</dbReference>
<evidence type="ECO:0000259" key="6">
    <source>
        <dbReference type="PROSITE" id="PS51220"/>
    </source>
</evidence>
<dbReference type="Proteomes" id="UP000327468">
    <property type="component" value="Chromosome 12"/>
</dbReference>
<keyword evidence="2" id="KW-1015">Disulfide bond</keyword>
<feature type="domain" description="ZP" evidence="5">
    <location>
        <begin position="328"/>
        <end position="581"/>
    </location>
</feature>
<keyword evidence="8" id="KW-1185">Reference proteome</keyword>
<dbReference type="InterPro" id="IPR003886">
    <property type="entry name" value="NIDO_dom"/>
</dbReference>
<dbReference type="InterPro" id="IPR042235">
    <property type="entry name" value="ZP-C_dom"/>
</dbReference>
<organism evidence="7 8">
    <name type="scientific">Pangasianodon hypophthalmus</name>
    <name type="common">Striped catfish</name>
    <name type="synonym">Helicophagus hypophthalmus</name>
    <dbReference type="NCBI Taxonomy" id="310915"/>
    <lineage>
        <taxon>Eukaryota</taxon>
        <taxon>Metazoa</taxon>
        <taxon>Chordata</taxon>
        <taxon>Craniata</taxon>
        <taxon>Vertebrata</taxon>
        <taxon>Euteleostomi</taxon>
        <taxon>Actinopterygii</taxon>
        <taxon>Neopterygii</taxon>
        <taxon>Teleostei</taxon>
        <taxon>Ostariophysi</taxon>
        <taxon>Siluriformes</taxon>
        <taxon>Pangasiidae</taxon>
        <taxon>Pangasianodon</taxon>
    </lineage>
</organism>
<dbReference type="Pfam" id="PF00100">
    <property type="entry name" value="Zona_pellucida"/>
    <property type="match status" value="1"/>
</dbReference>
<dbReference type="PROSITE" id="PS51220">
    <property type="entry name" value="NIDO"/>
    <property type="match status" value="1"/>
</dbReference>
<evidence type="ECO:0000313" key="8">
    <source>
        <dbReference type="Proteomes" id="UP000327468"/>
    </source>
</evidence>
<reference evidence="7 8" key="1">
    <citation type="submission" date="2019-06" db="EMBL/GenBank/DDBJ databases">
        <title>A chromosome-scale genome assembly of the striped catfish, Pangasianodon hypophthalmus.</title>
        <authorList>
            <person name="Wen M."/>
            <person name="Zahm M."/>
            <person name="Roques C."/>
            <person name="Cabau C."/>
            <person name="Klopp C."/>
            <person name="Donnadieu C."/>
            <person name="Jouanno E."/>
            <person name="Avarre J.-C."/>
            <person name="Campet M."/>
            <person name="Ha T.T.T."/>
            <person name="Dugue R."/>
            <person name="Lampietro C."/>
            <person name="Louis A."/>
            <person name="Herpin A."/>
            <person name="Echchiki A."/>
            <person name="Berthelot C."/>
            <person name="Parey E."/>
            <person name="Roest-Crollius H."/>
            <person name="Braasch I."/>
            <person name="Postlethwait J."/>
            <person name="Bobe J."/>
            <person name="Montfort J."/>
            <person name="Bouchez O."/>
            <person name="Begum T."/>
            <person name="Schartl M."/>
            <person name="Guiguen Y."/>
        </authorList>
    </citation>
    <scope>NUCLEOTIDE SEQUENCE [LARGE SCALE GENOMIC DNA]</scope>
    <source>
        <strain evidence="7 8">Indonesia</strain>
        <tissue evidence="7">Blood</tissue>
    </source>
</reference>
<dbReference type="InterPro" id="IPR055355">
    <property type="entry name" value="ZP-C"/>
</dbReference>
<keyword evidence="4" id="KW-0812">Transmembrane</keyword>
<gene>
    <name evidence="7" type="ORF">PHYPO_G00030740</name>
</gene>
<dbReference type="EMBL" id="VFJC01000013">
    <property type="protein sequence ID" value="KAB5555198.1"/>
    <property type="molecule type" value="Genomic_DNA"/>
</dbReference>
<comment type="caution">
    <text evidence="7">The sequence shown here is derived from an EMBL/GenBank/DDBJ whole genome shotgun (WGS) entry which is preliminary data.</text>
</comment>
<dbReference type="AlphaFoldDB" id="A0A5N5MK00"/>
<evidence type="ECO:0000256" key="3">
    <source>
        <dbReference type="ARBA" id="ARBA00023180"/>
    </source>
</evidence>
<proteinExistence type="predicted"/>
<dbReference type="SMART" id="SM00539">
    <property type="entry name" value="NIDO"/>
    <property type="match status" value="1"/>
</dbReference>
<dbReference type="InterPro" id="IPR001507">
    <property type="entry name" value="ZP_dom"/>
</dbReference>
<dbReference type="Gene3D" id="2.60.40.3210">
    <property type="entry name" value="Zona pellucida, ZP-N domain"/>
    <property type="match status" value="1"/>
</dbReference>
<evidence type="ECO:0000259" key="5">
    <source>
        <dbReference type="PROSITE" id="PS51034"/>
    </source>
</evidence>
<keyword evidence="4" id="KW-1133">Transmembrane helix</keyword>
<keyword evidence="3" id="KW-0325">Glycoprotein</keyword>
<keyword evidence="4" id="KW-0472">Membrane</keyword>
<name>A0A5N5MK00_PANHP</name>
<dbReference type="Gene3D" id="2.60.40.4100">
    <property type="entry name" value="Zona pellucida, ZP-C domain"/>
    <property type="match status" value="1"/>
</dbReference>
<evidence type="ECO:0000256" key="2">
    <source>
        <dbReference type="ARBA" id="ARBA00023157"/>
    </source>
</evidence>
<sequence length="597" mass="65713">MAQPDIAALTSCRHNTSGLQPDFLFLMGWPLLLCLAALLFMSGVATGQTTDILSPPPEIIVELETTKLPELPPPGLHIPDTFYPFWNGTAVDLFANNGITAHILQQAFRYFGSDEYIIYVNRNGVLSFVEPLTDFSPALYEGTNIIAPLWTDFEIDYSEKVIYQEVTSGPLLSQAAQDINTMFPGNNFYPTLLFIATWETMSFANNTGNATFQAVLVSNGADASYIMLNYGQIDSTDQYWLAGYEAVDGSYSFIPEADIVRLSSTSNVQIPGRWAFQVATPVTPVLSTCQMLNCTWDEICSQIHGTYGCACGQNNPRPNTDTYDATETCSGSTGSLSLSRCQLFEAGYSADVLHLNDQSCKGVVQNDRLVFNFDSNANMCGTTLENNATHIIFKNNVGTTDGIGVISRSGGLNIAFSCVYPLIQSISMPMAIQATGSVISKELSTEGTYQIRMIPYPDSQFQAPYSGNVTLQTNQQLYIAVEVDQFDSNQIALVLDKCWATPVNQMDYYIRWDLIIDECPNPADGTVVVFQNGMSTSSRFSFRMFTFTSFNSNIYLHCQVHLCLLGSDNCAPSCNGELGRRRRSADFYDSAAITMGF</sequence>
<protein>
    <recommendedName>
        <fullName evidence="9">ZP domain-containing protein</fullName>
    </recommendedName>
</protein>
<accession>A0A5N5MK00</accession>
<keyword evidence="1" id="KW-0732">Signal</keyword>
<dbReference type="PROSITE" id="PS51034">
    <property type="entry name" value="ZP_2"/>
    <property type="match status" value="1"/>
</dbReference>
<evidence type="ECO:0000256" key="1">
    <source>
        <dbReference type="ARBA" id="ARBA00022729"/>
    </source>
</evidence>
<evidence type="ECO:0000256" key="4">
    <source>
        <dbReference type="SAM" id="Phobius"/>
    </source>
</evidence>
<dbReference type="InterPro" id="IPR048290">
    <property type="entry name" value="ZP_chr"/>
</dbReference>
<feature type="transmembrane region" description="Helical" evidence="4">
    <location>
        <begin position="23"/>
        <end position="45"/>
    </location>
</feature>
<dbReference type="GO" id="GO:0007160">
    <property type="term" value="P:cell-matrix adhesion"/>
    <property type="evidence" value="ECO:0007669"/>
    <property type="project" value="InterPro"/>
</dbReference>
<dbReference type="PANTHER" id="PTHR14002:SF50">
    <property type="entry name" value="ALPHA-TECTORIN-LIKE-RELATED"/>
    <property type="match status" value="1"/>
</dbReference>
<evidence type="ECO:0008006" key="9">
    <source>
        <dbReference type="Google" id="ProtNLM"/>
    </source>
</evidence>
<evidence type="ECO:0000313" key="7">
    <source>
        <dbReference type="EMBL" id="KAB5555198.1"/>
    </source>
</evidence>